<protein>
    <submittedName>
        <fullName evidence="1">Uncharacterized protein</fullName>
    </submittedName>
</protein>
<accession>A0A183L583</accession>
<reference evidence="1" key="1">
    <citation type="submission" date="2016-06" db="UniProtKB">
        <authorList>
            <consortium name="WormBaseParasite"/>
        </authorList>
    </citation>
    <scope>IDENTIFICATION</scope>
</reference>
<proteinExistence type="predicted"/>
<sequence length="106" mass="12928">MSRQFYCMGWKLGELRKLSSRRYKCLLTVVYAKYFESVYQTLSATTYYGREQTREEEIRNNRWKWIGHTLRKHPTASQDKPTLGILKAKGEEEDQRTHYVEKWRWT</sequence>
<organism evidence="1">
    <name type="scientific">Schistosoma curassoni</name>
    <dbReference type="NCBI Taxonomy" id="6186"/>
    <lineage>
        <taxon>Eukaryota</taxon>
        <taxon>Metazoa</taxon>
        <taxon>Spiralia</taxon>
        <taxon>Lophotrochozoa</taxon>
        <taxon>Platyhelminthes</taxon>
        <taxon>Trematoda</taxon>
        <taxon>Digenea</taxon>
        <taxon>Strigeidida</taxon>
        <taxon>Schistosomatoidea</taxon>
        <taxon>Schistosomatidae</taxon>
        <taxon>Schistosoma</taxon>
    </lineage>
</organism>
<name>A0A183L583_9TREM</name>
<evidence type="ECO:0000313" key="1">
    <source>
        <dbReference type="WBParaSite" id="SCUD_0002250001-mRNA-1"/>
    </source>
</evidence>
<dbReference type="WBParaSite" id="SCUD_0002250001-mRNA-1">
    <property type="protein sequence ID" value="SCUD_0002250001-mRNA-1"/>
    <property type="gene ID" value="SCUD_0002250001"/>
</dbReference>
<dbReference type="AlphaFoldDB" id="A0A183L583"/>